<evidence type="ECO:0008006" key="6">
    <source>
        <dbReference type="Google" id="ProtNLM"/>
    </source>
</evidence>
<keyword evidence="2" id="KW-0472">Membrane</keyword>
<dbReference type="PANTHER" id="PTHR12959:SF11">
    <property type="entry name" value="GPI TRANSAMIDASE COMPONENT PIG-T"/>
    <property type="match status" value="1"/>
</dbReference>
<dbReference type="InterPro" id="IPR007245">
    <property type="entry name" value="PIG-T"/>
</dbReference>
<sequence>MARFALDITMQSLFAFLLFPLLAAAQYHEQLVLRPLPLSALLASFNFRANTTIADFEAHNYRLFPRSLAQILQHAGTRELHLRFGLGRWDAESWGARPWDGTREGGTGVELWAWLDASTDEEADRKWLTLTNALSGLFCASLNFIDGTRTTRPVMSFQPEGDHPNVTAANMHLLYGTLPREVVCTENLTPFLKLLPCKGKAGIASLLDGHKLFDASWQSMAIDVRPVCSEDGGCVLEIEQTIDMVLDLDRAKRPRDNPIPRPPPSEELKCDTTKEYHNEHTCFPADYTAHQDWTLSKVFGRSMQGSCPLANSDVPPVCMQIPESRSVYTSEGVHEIKNPDGRSRCFKVDDGALVELVLAEPSQESSAHPESPGADFESRGLLKPEVPALYAERSLTGHGAERGGVQTIFTNPSPDKEIEFVYMESLPWFMRIYLHTLTARVADSEIDSRGSTVSAGQAQAKGDKKVIQEIYYRPALDRARGSQVEVRMRVPPASTVFLTYDFEKSILRYTEYPPDANRGFDVASAVVTILNSNQSSSTSSRNANLRTASVLLSLPTPDFSMPYNVIILSSTAIALGFGGLFNILVRRFVGADEGPRPGLANGLARLKQKIKDKFGANKTPGKDDAPTLASAGDQSADGSKQQALT</sequence>
<keyword evidence="3" id="KW-0732">Signal</keyword>
<dbReference type="AlphaFoldDB" id="A0A4P7NRE4"/>
<evidence type="ECO:0000256" key="3">
    <source>
        <dbReference type="SAM" id="SignalP"/>
    </source>
</evidence>
<reference evidence="4 5" key="1">
    <citation type="journal article" date="2019" name="Mol. Biol. Evol.">
        <title>Blast fungal genomes show frequent chromosomal changes, gene gains and losses, and effector gene turnover.</title>
        <authorList>
            <person name="Gomez Luciano L.B."/>
            <person name="Jason Tsai I."/>
            <person name="Chuma I."/>
            <person name="Tosa Y."/>
            <person name="Chen Y.H."/>
            <person name="Li J.Y."/>
            <person name="Li M.Y."/>
            <person name="Jade Lu M.Y."/>
            <person name="Nakayashiki H."/>
            <person name="Li W.H."/>
        </authorList>
    </citation>
    <scope>NUCLEOTIDE SEQUENCE [LARGE SCALE GENOMIC DNA]</scope>
    <source>
        <strain evidence="4">MZ5-1-6</strain>
    </source>
</reference>
<evidence type="ECO:0000313" key="4">
    <source>
        <dbReference type="EMBL" id="QBZ65001.1"/>
    </source>
</evidence>
<keyword evidence="2" id="KW-1133">Transmembrane helix</keyword>
<feature type="signal peptide" evidence="3">
    <location>
        <begin position="1"/>
        <end position="25"/>
    </location>
</feature>
<dbReference type="EMBL" id="CP034209">
    <property type="protein sequence ID" value="QBZ65001.1"/>
    <property type="molecule type" value="Genomic_DNA"/>
</dbReference>
<feature type="compositionally biased region" description="Basic and acidic residues" evidence="1">
    <location>
        <begin position="613"/>
        <end position="625"/>
    </location>
</feature>
<feature type="chain" id="PRO_5020526438" description="GPI transamidase component GPI16" evidence="3">
    <location>
        <begin position="26"/>
        <end position="645"/>
    </location>
</feature>
<proteinExistence type="predicted"/>
<keyword evidence="2" id="KW-0812">Transmembrane</keyword>
<dbReference type="Pfam" id="PF04113">
    <property type="entry name" value="Gpi16"/>
    <property type="match status" value="1"/>
</dbReference>
<feature type="transmembrane region" description="Helical" evidence="2">
    <location>
        <begin position="563"/>
        <end position="585"/>
    </location>
</feature>
<feature type="region of interest" description="Disordered" evidence="1">
    <location>
        <begin position="613"/>
        <end position="645"/>
    </location>
</feature>
<dbReference type="Proteomes" id="UP000294847">
    <property type="component" value="Chromosome 6"/>
</dbReference>
<name>A0A4P7NRE4_PYROR</name>
<dbReference type="PANTHER" id="PTHR12959">
    <property type="entry name" value="GPI TRANSAMIDASE COMPONENT PIG-T-RELATED"/>
    <property type="match status" value="1"/>
</dbReference>
<evidence type="ECO:0000313" key="5">
    <source>
        <dbReference type="Proteomes" id="UP000294847"/>
    </source>
</evidence>
<dbReference type="GO" id="GO:0016255">
    <property type="term" value="P:attachment of GPI anchor to protein"/>
    <property type="evidence" value="ECO:0007669"/>
    <property type="project" value="InterPro"/>
</dbReference>
<accession>A0A4P7NRE4</accession>
<gene>
    <name evidence="4" type="ORF">PoMZ_06704</name>
</gene>
<evidence type="ECO:0000256" key="2">
    <source>
        <dbReference type="SAM" id="Phobius"/>
    </source>
</evidence>
<organism evidence="4 5">
    <name type="scientific">Pyricularia oryzae</name>
    <name type="common">Rice blast fungus</name>
    <name type="synonym">Magnaporthe oryzae</name>
    <dbReference type="NCBI Taxonomy" id="318829"/>
    <lineage>
        <taxon>Eukaryota</taxon>
        <taxon>Fungi</taxon>
        <taxon>Dikarya</taxon>
        <taxon>Ascomycota</taxon>
        <taxon>Pezizomycotina</taxon>
        <taxon>Sordariomycetes</taxon>
        <taxon>Sordariomycetidae</taxon>
        <taxon>Magnaporthales</taxon>
        <taxon>Pyriculariaceae</taxon>
        <taxon>Pyricularia</taxon>
    </lineage>
</organism>
<evidence type="ECO:0000256" key="1">
    <source>
        <dbReference type="SAM" id="MobiDB-lite"/>
    </source>
</evidence>
<feature type="compositionally biased region" description="Polar residues" evidence="1">
    <location>
        <begin position="632"/>
        <end position="645"/>
    </location>
</feature>
<protein>
    <recommendedName>
        <fullName evidence="6">GPI transamidase component GPI16</fullName>
    </recommendedName>
</protein>
<dbReference type="GO" id="GO:0042765">
    <property type="term" value="C:GPI-anchor transamidase complex"/>
    <property type="evidence" value="ECO:0007669"/>
    <property type="project" value="InterPro"/>
</dbReference>